<evidence type="ECO:0000313" key="3">
    <source>
        <dbReference type="Proteomes" id="UP000002431"/>
    </source>
</evidence>
<dbReference type="EMBL" id="CP000359">
    <property type="protein sequence ID" value="ABF46382.1"/>
    <property type="molecule type" value="Genomic_DNA"/>
</dbReference>
<dbReference type="Proteomes" id="UP000002431">
    <property type="component" value="Chromosome"/>
</dbReference>
<proteinExistence type="predicted"/>
<protein>
    <submittedName>
        <fullName evidence="2">Uncharacterized protein</fullName>
    </submittedName>
</protein>
<name>Q1IWK2_DEIGD</name>
<gene>
    <name evidence="2" type="ordered locus">Dgeo_2088</name>
</gene>
<dbReference type="AlphaFoldDB" id="Q1IWK2"/>
<accession>Q1IWK2</accession>
<dbReference type="KEGG" id="dge:Dgeo_2088"/>
<evidence type="ECO:0000256" key="1">
    <source>
        <dbReference type="SAM" id="MobiDB-lite"/>
    </source>
</evidence>
<keyword evidence="3" id="KW-1185">Reference proteome</keyword>
<evidence type="ECO:0000313" key="2">
    <source>
        <dbReference type="EMBL" id="ABF46382.1"/>
    </source>
</evidence>
<reference evidence="2" key="1">
    <citation type="submission" date="2006-04" db="EMBL/GenBank/DDBJ databases">
        <title>Complete sequence of chromosome of Deinococcus geothermalis DSM 11300.</title>
        <authorList>
            <consortium name="US DOE Joint Genome Institute"/>
            <person name="Copeland A."/>
            <person name="Lucas S."/>
            <person name="Lapidus A."/>
            <person name="Barry K."/>
            <person name="Detter J.C."/>
            <person name="Glavina del Rio T."/>
            <person name="Hammon N."/>
            <person name="Israni S."/>
            <person name="Dalin E."/>
            <person name="Tice H."/>
            <person name="Pitluck S."/>
            <person name="Brettin T."/>
            <person name="Bruce D."/>
            <person name="Han C."/>
            <person name="Tapia R."/>
            <person name="Saunders E."/>
            <person name="Gilna P."/>
            <person name="Schmutz J."/>
            <person name="Larimer F."/>
            <person name="Land M."/>
            <person name="Hauser L."/>
            <person name="Kyrpides N."/>
            <person name="Kim E."/>
            <person name="Daly M.J."/>
            <person name="Fredrickson J.K."/>
            <person name="Makarova K.S."/>
            <person name="Gaidamakova E.K."/>
            <person name="Zhai M."/>
            <person name="Richardson P."/>
        </authorList>
    </citation>
    <scope>NUCLEOTIDE SEQUENCE</scope>
    <source>
        <strain evidence="2">DSM 11300</strain>
    </source>
</reference>
<dbReference type="STRING" id="319795.Dgeo_2088"/>
<sequence length="68" mass="7683">MADTQREEHLEESDLDQQAVIEEGMQGATGDMNANGLEKKVDRQEKLSELRENLQDLTEPQQDQPGNT</sequence>
<organism evidence="2 3">
    <name type="scientific">Deinococcus geothermalis (strain DSM 11300 / CIP 105573 / AG-3a)</name>
    <dbReference type="NCBI Taxonomy" id="319795"/>
    <lineage>
        <taxon>Bacteria</taxon>
        <taxon>Thermotogati</taxon>
        <taxon>Deinococcota</taxon>
        <taxon>Deinococci</taxon>
        <taxon>Deinococcales</taxon>
        <taxon>Deinococcaceae</taxon>
        <taxon>Deinococcus</taxon>
    </lineage>
</organism>
<dbReference type="RefSeq" id="WP_011531208.1">
    <property type="nucleotide sequence ID" value="NC_008025.1"/>
</dbReference>
<dbReference type="HOGENOM" id="CLU_2786979_0_0_0"/>
<feature type="region of interest" description="Disordered" evidence="1">
    <location>
        <begin position="1"/>
        <end position="38"/>
    </location>
</feature>